<dbReference type="PANTHER" id="PTHR10963:SF24">
    <property type="entry name" value="GLYCOSIDASE C21B10.07-RELATED"/>
    <property type="match status" value="1"/>
</dbReference>
<evidence type="ECO:0000313" key="3">
    <source>
        <dbReference type="WBParaSite" id="ACRNAN_Path_201.g738.t1"/>
    </source>
</evidence>
<dbReference type="Gene3D" id="2.60.120.200">
    <property type="match status" value="1"/>
</dbReference>
<evidence type="ECO:0000259" key="1">
    <source>
        <dbReference type="PROSITE" id="PS51762"/>
    </source>
</evidence>
<dbReference type="PANTHER" id="PTHR10963">
    <property type="entry name" value="GLYCOSYL HYDROLASE-RELATED"/>
    <property type="match status" value="1"/>
</dbReference>
<dbReference type="GO" id="GO:0009251">
    <property type="term" value="P:glucan catabolic process"/>
    <property type="evidence" value="ECO:0007669"/>
    <property type="project" value="TreeGrafter"/>
</dbReference>
<dbReference type="Pfam" id="PF26113">
    <property type="entry name" value="GH16_XgeA"/>
    <property type="match status" value="1"/>
</dbReference>
<evidence type="ECO:0000313" key="2">
    <source>
        <dbReference type="Proteomes" id="UP000887540"/>
    </source>
</evidence>
<dbReference type="InterPro" id="IPR013320">
    <property type="entry name" value="ConA-like_dom_sf"/>
</dbReference>
<proteinExistence type="predicted"/>
<dbReference type="AlphaFoldDB" id="A0A914C4F6"/>
<accession>A0A914C4F6</accession>
<dbReference type="PROSITE" id="PS51762">
    <property type="entry name" value="GH16_2"/>
    <property type="match status" value="1"/>
</dbReference>
<dbReference type="InterPro" id="IPR050546">
    <property type="entry name" value="Glycosyl_Hydrlase_16"/>
</dbReference>
<sequence>MYAAPNFLNDWTFVYHSLTNVTKDVNEATAQNLSLIGYPNNSQVYLGVDHTNLWPNNIWRPSIQIESHYLYNSGLFILSLDHMPTGPGVWPAFWMAGPNWPYNGEIDVLEAVDGMPHNLISILSGDNCYHYENETQFMNGNWYNPGHTQGLTCYAYAKSNATYTHSCSVNAPNNTFGPGFNKAGGGVFAVQWEKEKFIRVWNFVKPNIPIDIVQESPNPNPDTWGLPDAYFSFGSNCSPDHFNNQSIIFDIALCGGWEAGYYPGGEAACEANVKANPGNYTEAYFLINYLKVFCKPGEPCGTYYPSCQVSC</sequence>
<keyword evidence="2" id="KW-1185">Reference proteome</keyword>
<name>A0A914C4F6_9BILA</name>
<dbReference type="SUPFAM" id="SSF49899">
    <property type="entry name" value="Concanavalin A-like lectins/glucanases"/>
    <property type="match status" value="1"/>
</dbReference>
<feature type="domain" description="GH16" evidence="1">
    <location>
        <begin position="9"/>
        <end position="266"/>
    </location>
</feature>
<dbReference type="WBParaSite" id="ACRNAN_Path_201.g738.t1">
    <property type="protein sequence ID" value="ACRNAN_Path_201.g738.t1"/>
    <property type="gene ID" value="ACRNAN_Path_201.g738"/>
</dbReference>
<dbReference type="InterPro" id="IPR000757">
    <property type="entry name" value="Beta-glucanase-like"/>
</dbReference>
<protein>
    <submittedName>
        <fullName evidence="3">GH16 domain-containing protein</fullName>
    </submittedName>
</protein>
<organism evidence="2 3">
    <name type="scientific">Acrobeloides nanus</name>
    <dbReference type="NCBI Taxonomy" id="290746"/>
    <lineage>
        <taxon>Eukaryota</taxon>
        <taxon>Metazoa</taxon>
        <taxon>Ecdysozoa</taxon>
        <taxon>Nematoda</taxon>
        <taxon>Chromadorea</taxon>
        <taxon>Rhabditida</taxon>
        <taxon>Tylenchina</taxon>
        <taxon>Cephalobomorpha</taxon>
        <taxon>Cephaloboidea</taxon>
        <taxon>Cephalobidae</taxon>
        <taxon>Acrobeloides</taxon>
    </lineage>
</organism>
<reference evidence="3" key="1">
    <citation type="submission" date="2022-11" db="UniProtKB">
        <authorList>
            <consortium name="WormBaseParasite"/>
        </authorList>
    </citation>
    <scope>IDENTIFICATION</scope>
</reference>
<dbReference type="GO" id="GO:0004553">
    <property type="term" value="F:hydrolase activity, hydrolyzing O-glycosyl compounds"/>
    <property type="evidence" value="ECO:0007669"/>
    <property type="project" value="InterPro"/>
</dbReference>
<dbReference type="Proteomes" id="UP000887540">
    <property type="component" value="Unplaced"/>
</dbReference>